<keyword evidence="2" id="KW-1185">Reference proteome</keyword>
<name>T0Q8V0_SAPDV</name>
<dbReference type="EMBL" id="JH767155">
    <property type="protein sequence ID" value="EQC34324.1"/>
    <property type="molecule type" value="Genomic_DNA"/>
</dbReference>
<dbReference type="InterPro" id="IPR002110">
    <property type="entry name" value="Ankyrin_rpt"/>
</dbReference>
<dbReference type="PANTHER" id="PTHR46586:SF3">
    <property type="entry name" value="ANKYRIN REPEAT-CONTAINING PROTEIN"/>
    <property type="match status" value="1"/>
</dbReference>
<dbReference type="InterPro" id="IPR036770">
    <property type="entry name" value="Ankyrin_rpt-contain_sf"/>
</dbReference>
<dbReference type="STRING" id="1156394.T0Q8V0"/>
<protein>
    <submittedName>
        <fullName evidence="1">Uncharacterized protein</fullName>
    </submittedName>
</protein>
<dbReference type="Gene3D" id="1.25.40.20">
    <property type="entry name" value="Ankyrin repeat-containing domain"/>
    <property type="match status" value="1"/>
</dbReference>
<dbReference type="OMA" id="QWADELW"/>
<dbReference type="RefSeq" id="XP_008612186.1">
    <property type="nucleotide sequence ID" value="XM_008613964.1"/>
</dbReference>
<organism evidence="1 2">
    <name type="scientific">Saprolegnia diclina (strain VS20)</name>
    <dbReference type="NCBI Taxonomy" id="1156394"/>
    <lineage>
        <taxon>Eukaryota</taxon>
        <taxon>Sar</taxon>
        <taxon>Stramenopiles</taxon>
        <taxon>Oomycota</taxon>
        <taxon>Saprolegniomycetes</taxon>
        <taxon>Saprolegniales</taxon>
        <taxon>Saprolegniaceae</taxon>
        <taxon>Saprolegnia</taxon>
    </lineage>
</organism>
<dbReference type="SMART" id="SM00248">
    <property type="entry name" value="ANK"/>
    <property type="match status" value="3"/>
</dbReference>
<evidence type="ECO:0000313" key="1">
    <source>
        <dbReference type="EMBL" id="EQC34324.1"/>
    </source>
</evidence>
<accession>T0Q8V0</accession>
<dbReference type="VEuPathDB" id="FungiDB:SDRG_08097"/>
<evidence type="ECO:0000313" key="2">
    <source>
        <dbReference type="Proteomes" id="UP000030762"/>
    </source>
</evidence>
<dbReference type="Pfam" id="PF13637">
    <property type="entry name" value="Ank_4"/>
    <property type="match status" value="1"/>
</dbReference>
<dbReference type="Proteomes" id="UP000030762">
    <property type="component" value="Unassembled WGS sequence"/>
</dbReference>
<dbReference type="OrthoDB" id="10317033at2759"/>
<dbReference type="GeneID" id="19948824"/>
<dbReference type="InParanoid" id="T0Q8V0"/>
<gene>
    <name evidence="1" type="ORF">SDRG_08097</name>
</gene>
<dbReference type="PANTHER" id="PTHR46586">
    <property type="entry name" value="ANKYRIN REPEAT-CONTAINING PROTEIN"/>
    <property type="match status" value="1"/>
</dbReference>
<reference evidence="1 2" key="1">
    <citation type="submission" date="2012-04" db="EMBL/GenBank/DDBJ databases">
        <title>The Genome Sequence of Saprolegnia declina VS20.</title>
        <authorList>
            <consortium name="The Broad Institute Genome Sequencing Platform"/>
            <person name="Russ C."/>
            <person name="Nusbaum C."/>
            <person name="Tyler B."/>
            <person name="van West P."/>
            <person name="Dieguez-Uribeondo J."/>
            <person name="de Bruijn I."/>
            <person name="Tripathy S."/>
            <person name="Jiang R."/>
            <person name="Young S.K."/>
            <person name="Zeng Q."/>
            <person name="Gargeya S."/>
            <person name="Fitzgerald M."/>
            <person name="Haas B."/>
            <person name="Abouelleil A."/>
            <person name="Alvarado L."/>
            <person name="Arachchi H.M."/>
            <person name="Berlin A."/>
            <person name="Chapman S.B."/>
            <person name="Goldberg J."/>
            <person name="Griggs A."/>
            <person name="Gujja S."/>
            <person name="Hansen M."/>
            <person name="Howarth C."/>
            <person name="Imamovic A."/>
            <person name="Larimer J."/>
            <person name="McCowen C."/>
            <person name="Montmayeur A."/>
            <person name="Murphy C."/>
            <person name="Neiman D."/>
            <person name="Pearson M."/>
            <person name="Priest M."/>
            <person name="Roberts A."/>
            <person name="Saif S."/>
            <person name="Shea T."/>
            <person name="Sisk P."/>
            <person name="Sykes S."/>
            <person name="Wortman J."/>
            <person name="Nusbaum C."/>
            <person name="Birren B."/>
        </authorList>
    </citation>
    <scope>NUCLEOTIDE SEQUENCE [LARGE SCALE GENOMIC DNA]</scope>
    <source>
        <strain evidence="1 2">VS20</strain>
    </source>
</reference>
<dbReference type="AlphaFoldDB" id="T0Q8V0"/>
<sequence length="336" mass="37449">METVCAIACVLGSTDLLRQIFGYQLGLPLHYRASIARVDVPWLLRLFATSSHPRSPAIVLAQLEWADELWAACATALLATTHNAVHNIQWRVAASFGHLHLLRYLAEHDASHYTPEVLHNAAWSGHVDVICFLHEIGAALDYASFAHACVQCHVPVAEYLWQHEPALHVLPPFLVQRVAEKGHLPVLAFLFDRFGGVGFTHGAMESAAQAGHLDAMRFVQEHIINPNHTYSMHLCLYLAATKNHVDIVAYLVHEFPEMSVATVILDAVASGCADVACYLVAQRPTAVPLRRLHREAKKWVRANEPPIEQRQQLLEFLDTAIRTRKISNARKSCVAQ</sequence>
<proteinExistence type="predicted"/>
<dbReference type="SUPFAM" id="SSF48403">
    <property type="entry name" value="Ankyrin repeat"/>
    <property type="match status" value="1"/>
</dbReference>
<dbReference type="InterPro" id="IPR052050">
    <property type="entry name" value="SecEffector_AnkRepeat"/>
</dbReference>